<keyword evidence="3" id="KW-1185">Reference proteome</keyword>
<evidence type="ECO:0000256" key="1">
    <source>
        <dbReference type="SAM" id="SignalP"/>
    </source>
</evidence>
<comment type="caution">
    <text evidence="2">The sequence shown here is derived from an EMBL/GenBank/DDBJ whole genome shotgun (WGS) entry which is preliminary data.</text>
</comment>
<evidence type="ECO:0000313" key="3">
    <source>
        <dbReference type="Proteomes" id="UP000654918"/>
    </source>
</evidence>
<dbReference type="AlphaFoldDB" id="A0A8H6K8W1"/>
<keyword evidence="1" id="KW-0732">Signal</keyword>
<dbReference type="EMBL" id="WIGO01000150">
    <property type="protein sequence ID" value="KAF6826665.1"/>
    <property type="molecule type" value="Genomic_DNA"/>
</dbReference>
<evidence type="ECO:0000313" key="2">
    <source>
        <dbReference type="EMBL" id="KAF6826665.1"/>
    </source>
</evidence>
<feature type="signal peptide" evidence="1">
    <location>
        <begin position="1"/>
        <end position="19"/>
    </location>
</feature>
<feature type="chain" id="PRO_5034339399" description="Secreted protein" evidence="1">
    <location>
        <begin position="20"/>
        <end position="171"/>
    </location>
</feature>
<sequence>MRFSTLVSGLAAFSLGANAVAVPSDQHFDPAIPSDQDFGPIVNITGDGSSLAARQTVWDEWSCYAGGNGGGHQALRNIHAGFNRMFGNPRLTAASGQCYMTSCGGHYFAWCNDAGVTATEVSNARNRARDSNPGNGSNCRYRSYNELYKSYFYGTGDGSRLYARIMTRRNC</sequence>
<name>A0A8H6K8W1_9PEZI</name>
<evidence type="ECO:0008006" key="4">
    <source>
        <dbReference type="Google" id="ProtNLM"/>
    </source>
</evidence>
<reference evidence="2" key="1">
    <citation type="journal article" date="2020" name="Phytopathology">
        <title>Genome Sequence Resources of Colletotrichum truncatum, C. plurivorum, C. musicola, and C. sojae: Four Species Pathogenic to Soybean (Glycine max).</title>
        <authorList>
            <person name="Rogerio F."/>
            <person name="Boufleur T.R."/>
            <person name="Ciampi-Guillardi M."/>
            <person name="Sukno S.A."/>
            <person name="Thon M.R."/>
            <person name="Massola Junior N.S."/>
            <person name="Baroncelli R."/>
        </authorList>
    </citation>
    <scope>NUCLEOTIDE SEQUENCE</scope>
    <source>
        <strain evidence="2">LFN00145</strain>
    </source>
</reference>
<gene>
    <name evidence="2" type="ORF">CPLU01_09520</name>
</gene>
<accession>A0A8H6K8W1</accession>
<protein>
    <recommendedName>
        <fullName evidence="4">Secreted protein</fullName>
    </recommendedName>
</protein>
<dbReference type="Proteomes" id="UP000654918">
    <property type="component" value="Unassembled WGS sequence"/>
</dbReference>
<organism evidence="2 3">
    <name type="scientific">Colletotrichum plurivorum</name>
    <dbReference type="NCBI Taxonomy" id="2175906"/>
    <lineage>
        <taxon>Eukaryota</taxon>
        <taxon>Fungi</taxon>
        <taxon>Dikarya</taxon>
        <taxon>Ascomycota</taxon>
        <taxon>Pezizomycotina</taxon>
        <taxon>Sordariomycetes</taxon>
        <taxon>Hypocreomycetidae</taxon>
        <taxon>Glomerellales</taxon>
        <taxon>Glomerellaceae</taxon>
        <taxon>Colletotrichum</taxon>
        <taxon>Colletotrichum orchidearum species complex</taxon>
    </lineage>
</organism>
<proteinExistence type="predicted"/>